<accession>I5C3R4</accession>
<dbReference type="RefSeq" id="WP_009054931.1">
    <property type="nucleotide sequence ID" value="NZ_AJYA01000020.1"/>
</dbReference>
<gene>
    <name evidence="3" type="ORF">A3SI_09712</name>
</gene>
<proteinExistence type="predicted"/>
<reference evidence="3 4" key="1">
    <citation type="submission" date="2012-05" db="EMBL/GenBank/DDBJ databases">
        <title>Genome sequence of Nitritalea halalkaliphila LW7.</title>
        <authorList>
            <person name="Jangir P.K."/>
            <person name="Singh A."/>
            <person name="Shivaji S."/>
            <person name="Sharma R."/>
        </authorList>
    </citation>
    <scope>NUCLEOTIDE SEQUENCE [LARGE SCALE GENOMIC DNA]</scope>
    <source>
        <strain evidence="3 4">LW7</strain>
    </source>
</reference>
<evidence type="ECO:0000313" key="3">
    <source>
        <dbReference type="EMBL" id="EIM76466.1"/>
    </source>
</evidence>
<dbReference type="SUPFAM" id="SSF101874">
    <property type="entry name" value="YceI-like"/>
    <property type="match status" value="1"/>
</dbReference>
<dbReference type="PANTHER" id="PTHR34406:SF1">
    <property type="entry name" value="PROTEIN YCEI"/>
    <property type="match status" value="1"/>
</dbReference>
<dbReference type="STRING" id="1189621.A3SI_09712"/>
<keyword evidence="1" id="KW-0732">Signal</keyword>
<keyword evidence="4" id="KW-1185">Reference proteome</keyword>
<dbReference type="InterPro" id="IPR007372">
    <property type="entry name" value="Lipid/polyisoprenoid-bd_YceI"/>
</dbReference>
<dbReference type="OrthoDB" id="116832at2"/>
<dbReference type="EMBL" id="AJYA01000020">
    <property type="protein sequence ID" value="EIM76466.1"/>
    <property type="molecule type" value="Genomic_DNA"/>
</dbReference>
<dbReference type="Proteomes" id="UP000005551">
    <property type="component" value="Unassembled WGS sequence"/>
</dbReference>
<dbReference type="InterPro" id="IPR036761">
    <property type="entry name" value="TTHA0802/YceI-like_sf"/>
</dbReference>
<dbReference type="AlphaFoldDB" id="I5C3R4"/>
<dbReference type="Gene3D" id="2.40.128.110">
    <property type="entry name" value="Lipid/polyisoprenoid-binding, YceI-like"/>
    <property type="match status" value="1"/>
</dbReference>
<evidence type="ECO:0000313" key="4">
    <source>
        <dbReference type="Proteomes" id="UP000005551"/>
    </source>
</evidence>
<name>I5C3R4_9BACT</name>
<evidence type="ECO:0000256" key="1">
    <source>
        <dbReference type="SAM" id="SignalP"/>
    </source>
</evidence>
<feature type="domain" description="Lipid/polyisoprenoid-binding YceI-like" evidence="2">
    <location>
        <begin position="24"/>
        <end position="182"/>
    </location>
</feature>
<protein>
    <recommendedName>
        <fullName evidence="2">Lipid/polyisoprenoid-binding YceI-like domain-containing protein</fullName>
    </recommendedName>
</protein>
<dbReference type="SMART" id="SM00867">
    <property type="entry name" value="YceI"/>
    <property type="match status" value="1"/>
</dbReference>
<sequence length="183" mass="20886">MRTKIAFLLLLFLICMPDGVLAQGFQTEKGDVVFLSKASLRDFEGKSSQLHGLVDLDKNLLDFYLDLNTLKTGISLRDRHMRDNYLETKKYPFAEFTGKIKEDVKDLPVGQSKKVTAVGKFKIHGVERQIEVPGQLKRVSNSEMELEAEFRVLLSDHKISIPTVVFYELAEEQIVQIKAKLKK</sequence>
<evidence type="ECO:0000259" key="2">
    <source>
        <dbReference type="SMART" id="SM00867"/>
    </source>
</evidence>
<dbReference type="PANTHER" id="PTHR34406">
    <property type="entry name" value="PROTEIN YCEI"/>
    <property type="match status" value="1"/>
</dbReference>
<dbReference type="Pfam" id="PF04264">
    <property type="entry name" value="YceI"/>
    <property type="match status" value="1"/>
</dbReference>
<organism evidence="3 4">
    <name type="scientific">Nitritalea halalkaliphila LW7</name>
    <dbReference type="NCBI Taxonomy" id="1189621"/>
    <lineage>
        <taxon>Bacteria</taxon>
        <taxon>Pseudomonadati</taxon>
        <taxon>Bacteroidota</taxon>
        <taxon>Cytophagia</taxon>
        <taxon>Cytophagales</taxon>
        <taxon>Cyclobacteriaceae</taxon>
        <taxon>Nitritalea</taxon>
    </lineage>
</organism>
<feature type="chain" id="PRO_5003699920" description="Lipid/polyisoprenoid-binding YceI-like domain-containing protein" evidence="1">
    <location>
        <begin position="23"/>
        <end position="183"/>
    </location>
</feature>
<comment type="caution">
    <text evidence="3">The sequence shown here is derived from an EMBL/GenBank/DDBJ whole genome shotgun (WGS) entry which is preliminary data.</text>
</comment>
<feature type="signal peptide" evidence="1">
    <location>
        <begin position="1"/>
        <end position="22"/>
    </location>
</feature>